<evidence type="ECO:0000256" key="3">
    <source>
        <dbReference type="ARBA" id="ARBA00023052"/>
    </source>
</evidence>
<comment type="cofactor">
    <cofactor evidence="1 6">
        <name>thiamine diphosphate</name>
        <dbReference type="ChEBI" id="CHEBI:58937"/>
    </cofactor>
</comment>
<dbReference type="EMBL" id="DSMG01000044">
    <property type="protein sequence ID" value="HDX30609.1"/>
    <property type="molecule type" value="Genomic_DNA"/>
</dbReference>
<comment type="catalytic activity">
    <reaction evidence="6">
        <text>N(6)-[(R)-lipoyl]-L-lysyl-[protein] + pyruvate + H(+) = N(6)-[(R)-S(8)-acetyldihydrolipoyl]-L-lysyl-[protein] + CO2</text>
        <dbReference type="Rhea" id="RHEA:19189"/>
        <dbReference type="Rhea" id="RHEA-COMP:10474"/>
        <dbReference type="Rhea" id="RHEA-COMP:10478"/>
        <dbReference type="ChEBI" id="CHEBI:15361"/>
        <dbReference type="ChEBI" id="CHEBI:15378"/>
        <dbReference type="ChEBI" id="CHEBI:16526"/>
        <dbReference type="ChEBI" id="CHEBI:83099"/>
        <dbReference type="ChEBI" id="CHEBI:83111"/>
        <dbReference type="EC" id="1.2.4.1"/>
    </reaction>
</comment>
<reference evidence="8" key="1">
    <citation type="journal article" date="2020" name="mSystems">
        <title>Genome- and Community-Level Interaction Insights into Carbon Utilization and Element Cycling Functions of Hydrothermarchaeota in Hydrothermal Sediment.</title>
        <authorList>
            <person name="Zhou Z."/>
            <person name="Liu Y."/>
            <person name="Xu W."/>
            <person name="Pan J."/>
            <person name="Luo Z.H."/>
            <person name="Li M."/>
        </authorList>
    </citation>
    <scope>NUCLEOTIDE SEQUENCE [LARGE SCALE GENOMIC DNA]</scope>
    <source>
        <strain evidence="8">SpSt-289</strain>
    </source>
</reference>
<dbReference type="NCBIfam" id="NF006667">
    <property type="entry name" value="PRK09212.1"/>
    <property type="match status" value="1"/>
</dbReference>
<keyword evidence="4 6" id="KW-0670">Pyruvate</keyword>
<evidence type="ECO:0000256" key="1">
    <source>
        <dbReference type="ARBA" id="ARBA00001964"/>
    </source>
</evidence>
<dbReference type="PANTHER" id="PTHR43257:SF2">
    <property type="entry name" value="PYRUVATE DEHYDROGENASE E1 COMPONENT SUBUNIT BETA"/>
    <property type="match status" value="1"/>
</dbReference>
<dbReference type="InterPro" id="IPR001017">
    <property type="entry name" value="DH_E1"/>
</dbReference>
<evidence type="ECO:0000259" key="7">
    <source>
        <dbReference type="SMART" id="SM00861"/>
    </source>
</evidence>
<dbReference type="FunFam" id="3.40.50.920:FF:000001">
    <property type="entry name" value="Pyruvate dehydrogenase E1 beta subunit"/>
    <property type="match status" value="1"/>
</dbReference>
<dbReference type="NCBIfam" id="TIGR03182">
    <property type="entry name" value="PDH_E1_alph_y"/>
    <property type="match status" value="1"/>
</dbReference>
<evidence type="ECO:0000313" key="8">
    <source>
        <dbReference type="EMBL" id="HDX30609.1"/>
    </source>
</evidence>
<dbReference type="Pfam" id="PF00676">
    <property type="entry name" value="E1_dh"/>
    <property type="match status" value="1"/>
</dbReference>
<feature type="domain" description="Transketolase-like pyrimidine-binding" evidence="7">
    <location>
        <begin position="356"/>
        <end position="531"/>
    </location>
</feature>
<dbReference type="GO" id="GO:0004739">
    <property type="term" value="F:pyruvate dehydrogenase (acetyl-transferring) activity"/>
    <property type="evidence" value="ECO:0007669"/>
    <property type="project" value="UniProtKB-UniRule"/>
</dbReference>
<dbReference type="SMART" id="SM00861">
    <property type="entry name" value="Transket_pyr"/>
    <property type="match status" value="1"/>
</dbReference>
<dbReference type="PANTHER" id="PTHR43257">
    <property type="entry name" value="PYRUVATE DEHYDROGENASE E1 COMPONENT BETA SUBUNIT"/>
    <property type="match status" value="1"/>
</dbReference>
<gene>
    <name evidence="6 8" type="primary">pdhA</name>
    <name evidence="8" type="ORF">ENQ20_03850</name>
</gene>
<protein>
    <recommendedName>
        <fullName evidence="6">Pyruvate dehydrogenase E1 component subunit alpha</fullName>
        <ecNumber evidence="6">1.2.4.1</ecNumber>
    </recommendedName>
</protein>
<dbReference type="SUPFAM" id="SSF52518">
    <property type="entry name" value="Thiamin diphosphate-binding fold (THDP-binding)"/>
    <property type="match status" value="2"/>
</dbReference>
<dbReference type="Gene3D" id="3.40.50.970">
    <property type="match status" value="2"/>
</dbReference>
<dbReference type="InterPro" id="IPR017597">
    <property type="entry name" value="Pyrv_DH_E1_asu_subgrp-y"/>
</dbReference>
<keyword evidence="3 6" id="KW-0786">Thiamine pyrophosphate</keyword>
<evidence type="ECO:0000256" key="2">
    <source>
        <dbReference type="ARBA" id="ARBA00023002"/>
    </source>
</evidence>
<accession>A0A7C1JZ72</accession>
<evidence type="ECO:0000256" key="6">
    <source>
        <dbReference type="RuleBase" id="RU361139"/>
    </source>
</evidence>
<proteinExistence type="predicted"/>
<dbReference type="InterPro" id="IPR009014">
    <property type="entry name" value="Transketo_C/PFOR_II"/>
</dbReference>
<dbReference type="GO" id="GO:0004591">
    <property type="term" value="F:oxoglutarate dehydrogenase (succinyl-transferring) activity"/>
    <property type="evidence" value="ECO:0007669"/>
    <property type="project" value="UniProtKB-EC"/>
</dbReference>
<keyword evidence="2 6" id="KW-0560">Oxidoreductase</keyword>
<dbReference type="SUPFAM" id="SSF52922">
    <property type="entry name" value="TK C-terminal domain-like"/>
    <property type="match status" value="1"/>
</dbReference>
<dbReference type="Gene3D" id="3.40.50.920">
    <property type="match status" value="1"/>
</dbReference>
<dbReference type="AlphaFoldDB" id="A0A7C1JZ72"/>
<dbReference type="Pfam" id="PF02780">
    <property type="entry name" value="Transketolase_C"/>
    <property type="match status" value="1"/>
</dbReference>
<comment type="subunit">
    <text evidence="6">Heterodimer of an alpha and a beta chain.</text>
</comment>
<evidence type="ECO:0000256" key="4">
    <source>
        <dbReference type="ARBA" id="ARBA00023317"/>
    </source>
</evidence>
<dbReference type="FunFam" id="3.40.50.970:FF:000001">
    <property type="entry name" value="Pyruvate dehydrogenase E1 beta subunit"/>
    <property type="match status" value="1"/>
</dbReference>
<dbReference type="CDD" id="cd02000">
    <property type="entry name" value="TPP_E1_PDC_ADC_BCADC"/>
    <property type="match status" value="1"/>
</dbReference>
<evidence type="ECO:0000256" key="5">
    <source>
        <dbReference type="ARBA" id="ARBA00051911"/>
    </source>
</evidence>
<dbReference type="GO" id="GO:0006086">
    <property type="term" value="P:pyruvate decarboxylation to acetyl-CoA"/>
    <property type="evidence" value="ECO:0007669"/>
    <property type="project" value="InterPro"/>
</dbReference>
<dbReference type="InterPro" id="IPR029061">
    <property type="entry name" value="THDP-binding"/>
</dbReference>
<sequence>MTTGTVQTKARDKPALEREHALHLLQEMVRIRRLEEKSYELYTKGKIRGFMHLYDGEEAVAVGVMQALTPEDAVIATYREHGQALARGISAGAILAEMYGKQEGCARGRGGSMHLFDKATRFYGGNGIVGGHLPLAVGIALADKLRGLNRVTCCFFGDGAVAEGEFHESLNLAALWKLPVLFICENNYYCMGTALKLHQSEPDIAKKAASYRIDARAVDGMDVLAVEEAARAAVARIKAGEGPQFLECRTYRFRAHSMFDAELYRDKSEVLEWRKRDPILTFQAFLKGEGLLSDEDIEEIEAQVQAEIEEAVAFAEAGTWEPVEELERFVYAENIPPEELYCLPPPEPPAAETREITYREAVREAMRSAIQRDKRVFLMGADVGRYGGCFAVSKGLLQEFGEERIIDTPLSESAYTGAGIGAAMNGMLPIVEIMTCNFSLLALDQILNNAATILHMSGGLFHVPIVIRMGTGGGKRLAAQHSHTFDGWYAHIPGLKVLAPATVEDARGMLESALADPNPVLIFENTLLYNMKAELPINAGPTPIDKAAVRREGKDLTIIAYGMALIKSLEAAEKLAAEGIDCEVIDLRTLRPLDDETIMASVRKTHRALIVDEDWRSGSLAAEISARIMEQAFYDLDQPVERLCGAEVPMPYAPQLEDASIPQVETIVAAVKGMVNHG</sequence>
<name>A0A7C1JZ72_9CHLR</name>
<comment type="catalytic activity">
    <reaction evidence="5">
        <text>N(6)-[(R)-lipoyl]-L-lysyl-[protein] + 2-oxoglutarate + H(+) = N(6)-[(R)-S(8)-succinyldihydrolipoyl]-L-lysyl-[protein] + CO2</text>
        <dbReference type="Rhea" id="RHEA:12188"/>
        <dbReference type="Rhea" id="RHEA-COMP:10474"/>
        <dbReference type="Rhea" id="RHEA-COMP:20092"/>
        <dbReference type="ChEBI" id="CHEBI:15378"/>
        <dbReference type="ChEBI" id="CHEBI:16526"/>
        <dbReference type="ChEBI" id="CHEBI:16810"/>
        <dbReference type="ChEBI" id="CHEBI:83099"/>
        <dbReference type="ChEBI" id="CHEBI:83120"/>
        <dbReference type="EC" id="1.2.4.2"/>
    </reaction>
</comment>
<dbReference type="InterPro" id="IPR005475">
    <property type="entry name" value="Transketolase-like_Pyr-bd"/>
</dbReference>
<dbReference type="InterPro" id="IPR033248">
    <property type="entry name" value="Transketolase_C"/>
</dbReference>
<dbReference type="FunFam" id="3.40.50.970:FF:000013">
    <property type="entry name" value="Pyruvate dehydrogenase E1 component subunit alpha"/>
    <property type="match status" value="1"/>
</dbReference>
<dbReference type="Pfam" id="PF02779">
    <property type="entry name" value="Transket_pyr"/>
    <property type="match status" value="1"/>
</dbReference>
<comment type="caution">
    <text evidence="8">The sequence shown here is derived from an EMBL/GenBank/DDBJ whole genome shotgun (WGS) entry which is preliminary data.</text>
</comment>
<organism evidence="8">
    <name type="scientific">Caldilinea aerophila</name>
    <dbReference type="NCBI Taxonomy" id="133453"/>
    <lineage>
        <taxon>Bacteria</taxon>
        <taxon>Bacillati</taxon>
        <taxon>Chloroflexota</taxon>
        <taxon>Caldilineae</taxon>
        <taxon>Caldilineales</taxon>
        <taxon>Caldilineaceae</taxon>
        <taxon>Caldilinea</taxon>
    </lineage>
</organism>
<dbReference type="EC" id="1.2.4.1" evidence="6"/>
<comment type="function">
    <text evidence="6">The pyruvate dehydrogenase complex catalyzes the overall conversion of pyruvate to acetyl-CoA and CO(2).</text>
</comment>
<dbReference type="CDD" id="cd07036">
    <property type="entry name" value="TPP_PYR_E1-PDHc-beta_like"/>
    <property type="match status" value="1"/>
</dbReference>